<evidence type="ECO:0000313" key="2">
    <source>
        <dbReference type="EMBL" id="CAH0715883.1"/>
    </source>
</evidence>
<name>A0A8J9V5Q4_9NEOP</name>
<accession>A0A8J9V5Q4</accession>
<evidence type="ECO:0000313" key="3">
    <source>
        <dbReference type="Proteomes" id="UP000838878"/>
    </source>
</evidence>
<dbReference type="Proteomes" id="UP000838878">
    <property type="component" value="Chromosome 10"/>
</dbReference>
<feature type="non-terminal residue" evidence="2">
    <location>
        <position position="72"/>
    </location>
</feature>
<keyword evidence="1" id="KW-0732">Signal</keyword>
<feature type="signal peptide" evidence="1">
    <location>
        <begin position="1"/>
        <end position="23"/>
    </location>
</feature>
<dbReference type="AlphaFoldDB" id="A0A8J9V5Q4"/>
<dbReference type="EMBL" id="OV170230">
    <property type="protein sequence ID" value="CAH0715883.1"/>
    <property type="molecule type" value="Genomic_DNA"/>
</dbReference>
<keyword evidence="3" id="KW-1185">Reference proteome</keyword>
<organism evidence="2 3">
    <name type="scientific">Brenthis ino</name>
    <name type="common">lesser marbled fritillary</name>
    <dbReference type="NCBI Taxonomy" id="405034"/>
    <lineage>
        <taxon>Eukaryota</taxon>
        <taxon>Metazoa</taxon>
        <taxon>Ecdysozoa</taxon>
        <taxon>Arthropoda</taxon>
        <taxon>Hexapoda</taxon>
        <taxon>Insecta</taxon>
        <taxon>Pterygota</taxon>
        <taxon>Neoptera</taxon>
        <taxon>Endopterygota</taxon>
        <taxon>Lepidoptera</taxon>
        <taxon>Glossata</taxon>
        <taxon>Ditrysia</taxon>
        <taxon>Papilionoidea</taxon>
        <taxon>Nymphalidae</taxon>
        <taxon>Heliconiinae</taxon>
        <taxon>Argynnini</taxon>
        <taxon>Brenthis</taxon>
    </lineage>
</organism>
<reference evidence="2" key="1">
    <citation type="submission" date="2021-12" db="EMBL/GenBank/DDBJ databases">
        <authorList>
            <person name="Martin H S."/>
        </authorList>
    </citation>
    <scope>NUCLEOTIDE SEQUENCE</scope>
</reference>
<sequence>MASSKTSITCAILLICFISSIYSVPPFNYGGDNGDNYGIHVVDNINSAANALLTKNNSSAFNVGQEVEQQNS</sequence>
<feature type="chain" id="PRO_5035482046" evidence="1">
    <location>
        <begin position="24"/>
        <end position="72"/>
    </location>
</feature>
<gene>
    <name evidence="2" type="ORF">BINO364_LOCUS2746</name>
</gene>
<protein>
    <submittedName>
        <fullName evidence="2">Uncharacterized protein</fullName>
    </submittedName>
</protein>
<evidence type="ECO:0000256" key="1">
    <source>
        <dbReference type="SAM" id="SignalP"/>
    </source>
</evidence>
<proteinExistence type="predicted"/>